<accession>A0A1U7DK26</accession>
<dbReference type="Proteomes" id="UP000187266">
    <property type="component" value="Chromosome"/>
</dbReference>
<dbReference type="PROSITE" id="PS51257">
    <property type="entry name" value="PROKAR_LIPOPROTEIN"/>
    <property type="match status" value="1"/>
</dbReference>
<gene>
    <name evidence="1" type="ORF">BV394_11170</name>
</gene>
<protein>
    <submittedName>
        <fullName evidence="1">Uncharacterized protein</fullName>
    </submittedName>
</protein>
<sequence length="105" mass="11097">MRGYFLPLAAALVLSACATNPVEEATRNAARRVIKPIVEERFPGAPAQALTDCIIDNAATHELIEIAKAATIGPGTDTYAVVLGLARRPEVLQCAAVSVLPTMIR</sequence>
<evidence type="ECO:0000313" key="2">
    <source>
        <dbReference type="Proteomes" id="UP000187266"/>
    </source>
</evidence>
<name>A0A1U7DK26_9RHOB</name>
<dbReference type="RefSeq" id="WP_076980235.1">
    <property type="nucleotide sequence ID" value="NZ_CP019124.1"/>
</dbReference>
<dbReference type="STRING" id="1267768.BV394_11170"/>
<organism evidence="1 2">
    <name type="scientific">Brevirhabdus pacifica</name>
    <dbReference type="NCBI Taxonomy" id="1267768"/>
    <lineage>
        <taxon>Bacteria</taxon>
        <taxon>Pseudomonadati</taxon>
        <taxon>Pseudomonadota</taxon>
        <taxon>Alphaproteobacteria</taxon>
        <taxon>Rhodobacterales</taxon>
        <taxon>Paracoccaceae</taxon>
        <taxon>Brevirhabdus</taxon>
    </lineage>
</organism>
<accession>A0A2M9D4J2</accession>
<keyword evidence="2" id="KW-1185">Reference proteome</keyword>
<evidence type="ECO:0000313" key="1">
    <source>
        <dbReference type="EMBL" id="APX90218.1"/>
    </source>
</evidence>
<reference evidence="1 2" key="1">
    <citation type="submission" date="2017-01" db="EMBL/GenBank/DDBJ databases">
        <title>Genomic analysis of Xuhuaishuia manganoxidans DY6-4.</title>
        <authorList>
            <person name="Wang X."/>
        </authorList>
    </citation>
    <scope>NUCLEOTIDE SEQUENCE [LARGE SCALE GENOMIC DNA]</scope>
    <source>
        <strain evidence="1 2">DY6-4</strain>
    </source>
</reference>
<proteinExistence type="predicted"/>
<dbReference type="OrthoDB" id="7867642at2"/>
<dbReference type="AlphaFoldDB" id="A0A1U7DK26"/>
<dbReference type="EMBL" id="CP019124">
    <property type="protein sequence ID" value="APX90218.1"/>
    <property type="molecule type" value="Genomic_DNA"/>
</dbReference>